<dbReference type="InterPro" id="IPR036514">
    <property type="entry name" value="SGNH_hydro_sf"/>
</dbReference>
<accession>A0A0K0XXQ7</accession>
<evidence type="ECO:0000313" key="2">
    <source>
        <dbReference type="EMBL" id="AKS42417.1"/>
    </source>
</evidence>
<dbReference type="GO" id="GO:0004622">
    <property type="term" value="F:phosphatidylcholine lysophospholipase activity"/>
    <property type="evidence" value="ECO:0007669"/>
    <property type="project" value="TreeGrafter"/>
</dbReference>
<dbReference type="STRING" id="1579979.WM2015_2052"/>
<dbReference type="AlphaFoldDB" id="A0A0K0XXQ7"/>
<feature type="domain" description="SGNH hydrolase-type esterase" evidence="1">
    <location>
        <begin position="38"/>
        <end position="193"/>
    </location>
</feature>
<protein>
    <submittedName>
        <fullName evidence="2">GDSL family lipase</fullName>
    </submittedName>
</protein>
<dbReference type="OrthoDB" id="9786188at2"/>
<dbReference type="InterPro" id="IPR013830">
    <property type="entry name" value="SGNH_hydro"/>
</dbReference>
<dbReference type="Gene3D" id="3.40.50.1110">
    <property type="entry name" value="SGNH hydrolase"/>
    <property type="match status" value="1"/>
</dbReference>
<dbReference type="PANTHER" id="PTHR30383:SF24">
    <property type="entry name" value="THIOESTERASE 1_PROTEASE 1_LYSOPHOSPHOLIPASE L1"/>
    <property type="match status" value="1"/>
</dbReference>
<dbReference type="Pfam" id="PF13472">
    <property type="entry name" value="Lipase_GDSL_2"/>
    <property type="match status" value="1"/>
</dbReference>
<evidence type="ECO:0000313" key="3">
    <source>
        <dbReference type="Proteomes" id="UP000066624"/>
    </source>
</evidence>
<dbReference type="PANTHER" id="PTHR30383">
    <property type="entry name" value="THIOESTERASE 1/PROTEASE 1/LYSOPHOSPHOLIPASE L1"/>
    <property type="match status" value="1"/>
</dbReference>
<sequence>MRKLTSPLSLSPAVLPLALVLLAVSTWVQAAEHRLLIIGDSLSDAYDMSREAGWAHLLAERLGDDWTVVNAAISGETTAGAAYRTPDLLEAHAPDHVLIILGGNDGLRALSPAQVHRNLAAIIDQSKASGAKVALMQIRLPASLGPVYLRRFEGLYPSLAEHHEVELLPFFLETIFDQPGMIMADGIHPTEAAQPLMLEQVWPSLSEFLRVPQ</sequence>
<reference evidence="2 3" key="1">
    <citation type="submission" date="2015-07" db="EMBL/GenBank/DDBJ databases">
        <authorList>
            <person name="Noorani M."/>
        </authorList>
    </citation>
    <scope>NUCLEOTIDE SEQUENCE [LARGE SCALE GENOMIC DNA]</scope>
    <source>
        <strain evidence="2 3">KCTC 42284</strain>
    </source>
</reference>
<proteinExistence type="predicted"/>
<dbReference type="Proteomes" id="UP000066624">
    <property type="component" value="Chromosome"/>
</dbReference>
<gene>
    <name evidence="2" type="ORF">WM2015_2052</name>
</gene>
<dbReference type="EMBL" id="CP012154">
    <property type="protein sequence ID" value="AKS42417.1"/>
    <property type="molecule type" value="Genomic_DNA"/>
</dbReference>
<keyword evidence="3" id="KW-1185">Reference proteome</keyword>
<dbReference type="KEGG" id="wma:WM2015_2052"/>
<name>A0A0K0XXQ7_9GAMM</name>
<organism evidence="2 3">
    <name type="scientific">Wenzhouxiangella marina</name>
    <dbReference type="NCBI Taxonomy" id="1579979"/>
    <lineage>
        <taxon>Bacteria</taxon>
        <taxon>Pseudomonadati</taxon>
        <taxon>Pseudomonadota</taxon>
        <taxon>Gammaproteobacteria</taxon>
        <taxon>Chromatiales</taxon>
        <taxon>Wenzhouxiangellaceae</taxon>
        <taxon>Wenzhouxiangella</taxon>
    </lineage>
</organism>
<dbReference type="CDD" id="cd01822">
    <property type="entry name" value="Lysophospholipase_L1_like"/>
    <property type="match status" value="1"/>
</dbReference>
<dbReference type="InterPro" id="IPR051532">
    <property type="entry name" value="Ester_Hydrolysis_Enzymes"/>
</dbReference>
<dbReference type="SUPFAM" id="SSF52266">
    <property type="entry name" value="SGNH hydrolase"/>
    <property type="match status" value="1"/>
</dbReference>
<evidence type="ECO:0000259" key="1">
    <source>
        <dbReference type="Pfam" id="PF13472"/>
    </source>
</evidence>